<dbReference type="RefSeq" id="WP_099276527.1">
    <property type="nucleotide sequence ID" value="NZ_KZ304957.1"/>
</dbReference>
<name>A0A2G1MGC0_9RHOB</name>
<keyword evidence="3" id="KW-1185">Reference proteome</keyword>
<evidence type="ECO:0000256" key="1">
    <source>
        <dbReference type="SAM" id="MobiDB-lite"/>
    </source>
</evidence>
<organism evidence="2 3">
    <name type="scientific">Limimaricola cinnabarinus</name>
    <dbReference type="NCBI Taxonomy" id="1125964"/>
    <lineage>
        <taxon>Bacteria</taxon>
        <taxon>Pseudomonadati</taxon>
        <taxon>Pseudomonadota</taxon>
        <taxon>Alphaproteobacteria</taxon>
        <taxon>Rhodobacterales</taxon>
        <taxon>Paracoccaceae</taxon>
        <taxon>Limimaricola</taxon>
    </lineage>
</organism>
<feature type="region of interest" description="Disordered" evidence="1">
    <location>
        <begin position="143"/>
        <end position="174"/>
    </location>
</feature>
<gene>
    <name evidence="2" type="ORF">CJ301_09025</name>
</gene>
<dbReference type="EMBL" id="NQWH01000011">
    <property type="protein sequence ID" value="PHP27805.1"/>
    <property type="molecule type" value="Genomic_DNA"/>
</dbReference>
<dbReference type="AlphaFoldDB" id="A0A2G1MGC0"/>
<evidence type="ECO:0000313" key="3">
    <source>
        <dbReference type="Proteomes" id="UP000221860"/>
    </source>
</evidence>
<sequence length="174" mass="18828">MADDIIATAAEALEAEALPRLREVHADEAGDAAPQALPPALRKPAGAKSPARWAYERLIHYVKRFEDGLEPGEEVAMAMTGGPSGVLRIKGMGYFDPDIVTFYGTDPAGAKTQLIQHVTQLSVILRALPRPRPEAPARRIGFRLARELEEEEEAESEPQEDTAPHGPDAAPETS</sequence>
<accession>A0A2G1MGC0</accession>
<dbReference type="Proteomes" id="UP000221860">
    <property type="component" value="Unassembled WGS sequence"/>
</dbReference>
<proteinExistence type="predicted"/>
<evidence type="ECO:0000313" key="2">
    <source>
        <dbReference type="EMBL" id="PHP27805.1"/>
    </source>
</evidence>
<feature type="compositionally biased region" description="Acidic residues" evidence="1">
    <location>
        <begin position="148"/>
        <end position="160"/>
    </location>
</feature>
<reference evidence="2 3" key="1">
    <citation type="submission" date="2017-08" db="EMBL/GenBank/DDBJ databases">
        <title>Draft Genome Sequence of Loktanella cinnabarina Strain XM1, Isolated from Coastal Surface Water.</title>
        <authorList>
            <person name="Ma R."/>
            <person name="Wang J."/>
            <person name="Wang Q."/>
            <person name="Ma Z."/>
            <person name="Li J."/>
            <person name="Chen L."/>
        </authorList>
    </citation>
    <scope>NUCLEOTIDE SEQUENCE [LARGE SCALE GENOMIC DNA]</scope>
    <source>
        <strain evidence="2 3">XM1</strain>
    </source>
</reference>
<comment type="caution">
    <text evidence="2">The sequence shown here is derived from an EMBL/GenBank/DDBJ whole genome shotgun (WGS) entry which is preliminary data.</text>
</comment>
<dbReference type="OrthoDB" id="7202559at2"/>
<protein>
    <submittedName>
        <fullName evidence="2">Uncharacterized protein</fullName>
    </submittedName>
</protein>